<dbReference type="AlphaFoldDB" id="A0A1F5GJI0"/>
<proteinExistence type="predicted"/>
<accession>A0A1F5GJI0</accession>
<dbReference type="InterPro" id="IPR010982">
    <property type="entry name" value="Lambda_DNA-bd_dom_sf"/>
</dbReference>
<reference evidence="2 3" key="1">
    <citation type="journal article" date="2016" name="Nat. Commun.">
        <title>Thousands of microbial genomes shed light on interconnected biogeochemical processes in an aquifer system.</title>
        <authorList>
            <person name="Anantharaman K."/>
            <person name="Brown C.T."/>
            <person name="Hug L.A."/>
            <person name="Sharon I."/>
            <person name="Castelle C.J."/>
            <person name="Probst A.J."/>
            <person name="Thomas B.C."/>
            <person name="Singh A."/>
            <person name="Wilkins M.J."/>
            <person name="Karaoz U."/>
            <person name="Brodie E.L."/>
            <person name="Williams K.H."/>
            <person name="Hubbard S.S."/>
            <person name="Banfield J.F."/>
        </authorList>
    </citation>
    <scope>NUCLEOTIDE SEQUENCE [LARGE SCALE GENOMIC DNA]</scope>
</reference>
<dbReference type="Proteomes" id="UP000178492">
    <property type="component" value="Unassembled WGS sequence"/>
</dbReference>
<name>A0A1F5GJI0_9BACT</name>
<dbReference type="PROSITE" id="PS50943">
    <property type="entry name" value="HTH_CROC1"/>
    <property type="match status" value="1"/>
</dbReference>
<evidence type="ECO:0000313" key="3">
    <source>
        <dbReference type="Proteomes" id="UP000178492"/>
    </source>
</evidence>
<dbReference type="EMBL" id="MFBE01000005">
    <property type="protein sequence ID" value="OGD92033.1"/>
    <property type="molecule type" value="Genomic_DNA"/>
</dbReference>
<dbReference type="Gene3D" id="1.10.260.40">
    <property type="entry name" value="lambda repressor-like DNA-binding domains"/>
    <property type="match status" value="1"/>
</dbReference>
<dbReference type="STRING" id="1797715.A3D81_03125"/>
<feature type="domain" description="HTH cro/C1-type" evidence="1">
    <location>
        <begin position="11"/>
        <end position="66"/>
    </location>
</feature>
<dbReference type="InterPro" id="IPR041413">
    <property type="entry name" value="MLTR_LBD"/>
</dbReference>
<evidence type="ECO:0000313" key="2">
    <source>
        <dbReference type="EMBL" id="OGD92033.1"/>
    </source>
</evidence>
<sequence>MERRTSVGGFIWHWRNSEVKLTQAQVCEILGWDTFHLSDLERDKVRPKKEELELLFGLLQLTHEAVGQGYFLAGIAPTEAELSYWVNHTETFLDAFDMPVMLRDFTGKLLNVNSAANRTFPFAKNVRAQRPQWLEVLFDKSLREIPGWDEQLQKHIAIFVADTPFDAREDWYRELLKRMYKNPQFPPFWVQANDDAEYDQPILDGYREVTMPTIIEEGVELTDFTRLSRPASDIRFRIDVFVPKAA</sequence>
<organism evidence="2 3">
    <name type="scientific">Candidatus Curtissbacteria bacterium RIFCSPHIGHO2_02_FULL_40_17</name>
    <dbReference type="NCBI Taxonomy" id="1797715"/>
    <lineage>
        <taxon>Bacteria</taxon>
        <taxon>Candidatus Curtissiibacteriota</taxon>
    </lineage>
</organism>
<gene>
    <name evidence="2" type="ORF">A3D81_03125</name>
</gene>
<dbReference type="Gene3D" id="3.30.450.180">
    <property type="match status" value="1"/>
</dbReference>
<comment type="caution">
    <text evidence="2">The sequence shown here is derived from an EMBL/GenBank/DDBJ whole genome shotgun (WGS) entry which is preliminary data.</text>
</comment>
<dbReference type="SUPFAM" id="SSF47413">
    <property type="entry name" value="lambda repressor-like DNA-binding domains"/>
    <property type="match status" value="1"/>
</dbReference>
<dbReference type="Pfam" id="PF17765">
    <property type="entry name" value="MLTR_LBD"/>
    <property type="match status" value="1"/>
</dbReference>
<dbReference type="InterPro" id="IPR001387">
    <property type="entry name" value="Cro/C1-type_HTH"/>
</dbReference>
<dbReference type="GO" id="GO:0003677">
    <property type="term" value="F:DNA binding"/>
    <property type="evidence" value="ECO:0007669"/>
    <property type="project" value="InterPro"/>
</dbReference>
<protein>
    <recommendedName>
        <fullName evidence="1">HTH cro/C1-type domain-containing protein</fullName>
    </recommendedName>
</protein>
<evidence type="ECO:0000259" key="1">
    <source>
        <dbReference type="PROSITE" id="PS50943"/>
    </source>
</evidence>